<reference evidence="3" key="1">
    <citation type="journal article" date="2019" name="Int. J. Syst. Evol. Microbiol.">
        <title>The Global Catalogue of Microorganisms (GCM) 10K type strain sequencing project: providing services to taxonomists for standard genome sequencing and annotation.</title>
        <authorList>
            <consortium name="The Broad Institute Genomics Platform"/>
            <consortium name="The Broad Institute Genome Sequencing Center for Infectious Disease"/>
            <person name="Wu L."/>
            <person name="Ma J."/>
        </authorList>
    </citation>
    <scope>NUCLEOTIDE SEQUENCE [LARGE SCALE GENOMIC DNA]</scope>
    <source>
        <strain evidence="3">CCM 8653</strain>
    </source>
</reference>
<evidence type="ECO:0000313" key="2">
    <source>
        <dbReference type="EMBL" id="GGI10589.1"/>
    </source>
</evidence>
<dbReference type="PANTHER" id="PTHR43546">
    <property type="entry name" value="UPF0173 METAL-DEPENDENT HYDROLASE MJ1163-RELATED"/>
    <property type="match status" value="1"/>
</dbReference>
<organism evidence="2 3">
    <name type="scientific">Isoptericola cucumis</name>
    <dbReference type="NCBI Taxonomy" id="1776856"/>
    <lineage>
        <taxon>Bacteria</taxon>
        <taxon>Bacillati</taxon>
        <taxon>Actinomycetota</taxon>
        <taxon>Actinomycetes</taxon>
        <taxon>Micrococcales</taxon>
        <taxon>Promicromonosporaceae</taxon>
        <taxon>Isoptericola</taxon>
    </lineage>
</organism>
<dbReference type="InterPro" id="IPR036866">
    <property type="entry name" value="RibonucZ/Hydroxyglut_hydro"/>
</dbReference>
<gene>
    <name evidence="2" type="ORF">GCM10007368_31980</name>
</gene>
<comment type="caution">
    <text evidence="2">The sequence shown here is derived from an EMBL/GenBank/DDBJ whole genome shotgun (WGS) entry which is preliminary data.</text>
</comment>
<dbReference type="PANTHER" id="PTHR43546:SF3">
    <property type="entry name" value="UPF0173 METAL-DEPENDENT HYDROLASE MJ1163"/>
    <property type="match status" value="1"/>
</dbReference>
<dbReference type="Gene3D" id="3.60.15.10">
    <property type="entry name" value="Ribonuclease Z/Hydroxyacylglutathione hydrolase-like"/>
    <property type="match status" value="1"/>
</dbReference>
<sequence>MSTVAMTVWGHAGIRLERDGRALVVDPGTFTDPGILAGADAVLVTHEHADHVDVEGVVTALADGSSAEVWAPGAVVDLLAGAGAPAGRLHAVDGGDVVEAAGFAVQVVGHRHATIHPDLEPPANVGYLVDGAVLHPGDAFVPVPDGARVQVLALPVSGPWLKLAEAVDYLRQVAPGTAVPVHDAILSDAGRAVVDRITASLAGDVPYRRLAPGEVLAVPAD</sequence>
<evidence type="ECO:0000313" key="3">
    <source>
        <dbReference type="Proteomes" id="UP000632535"/>
    </source>
</evidence>
<dbReference type="InterPro" id="IPR050114">
    <property type="entry name" value="UPF0173_UPF0282_UlaG_hydrolase"/>
</dbReference>
<proteinExistence type="predicted"/>
<name>A0ABQ2B8K1_9MICO</name>
<dbReference type="RefSeq" id="WP_188524725.1">
    <property type="nucleotide sequence ID" value="NZ_BMDG01000012.1"/>
</dbReference>
<protein>
    <submittedName>
        <fullName evidence="2">MBL fold metallo-hydrolase</fullName>
    </submittedName>
</protein>
<evidence type="ECO:0000259" key="1">
    <source>
        <dbReference type="SMART" id="SM00849"/>
    </source>
</evidence>
<feature type="domain" description="Metallo-beta-lactamase" evidence="1">
    <location>
        <begin position="10"/>
        <end position="182"/>
    </location>
</feature>
<dbReference type="SMART" id="SM00849">
    <property type="entry name" value="Lactamase_B"/>
    <property type="match status" value="1"/>
</dbReference>
<accession>A0ABQ2B8K1</accession>
<dbReference type="InterPro" id="IPR001279">
    <property type="entry name" value="Metallo-B-lactamas"/>
</dbReference>
<dbReference type="Pfam" id="PF13483">
    <property type="entry name" value="Lactamase_B_3"/>
    <property type="match status" value="1"/>
</dbReference>
<keyword evidence="3" id="KW-1185">Reference proteome</keyword>
<dbReference type="EMBL" id="BMDG01000012">
    <property type="protein sequence ID" value="GGI10589.1"/>
    <property type="molecule type" value="Genomic_DNA"/>
</dbReference>
<dbReference type="SUPFAM" id="SSF56281">
    <property type="entry name" value="Metallo-hydrolase/oxidoreductase"/>
    <property type="match status" value="1"/>
</dbReference>
<dbReference type="Proteomes" id="UP000632535">
    <property type="component" value="Unassembled WGS sequence"/>
</dbReference>